<keyword evidence="3" id="KW-1185">Reference proteome</keyword>
<comment type="caution">
    <text evidence="2">The sequence shown here is derived from an EMBL/GenBank/DDBJ whole genome shotgun (WGS) entry which is preliminary data.</text>
</comment>
<feature type="signal peptide" evidence="1">
    <location>
        <begin position="1"/>
        <end position="17"/>
    </location>
</feature>
<evidence type="ECO:0000256" key="1">
    <source>
        <dbReference type="SAM" id="SignalP"/>
    </source>
</evidence>
<name>A0A3D8QAH0_9HELO</name>
<evidence type="ECO:0000313" key="3">
    <source>
        <dbReference type="Proteomes" id="UP000256645"/>
    </source>
</evidence>
<dbReference type="Proteomes" id="UP000256645">
    <property type="component" value="Unassembled WGS sequence"/>
</dbReference>
<protein>
    <submittedName>
        <fullName evidence="2">Uncharacterized protein</fullName>
    </submittedName>
</protein>
<proteinExistence type="predicted"/>
<organism evidence="2 3">
    <name type="scientific">Coleophoma cylindrospora</name>
    <dbReference type="NCBI Taxonomy" id="1849047"/>
    <lineage>
        <taxon>Eukaryota</taxon>
        <taxon>Fungi</taxon>
        <taxon>Dikarya</taxon>
        <taxon>Ascomycota</taxon>
        <taxon>Pezizomycotina</taxon>
        <taxon>Leotiomycetes</taxon>
        <taxon>Helotiales</taxon>
        <taxon>Dermateaceae</taxon>
        <taxon>Coleophoma</taxon>
    </lineage>
</organism>
<reference evidence="2 3" key="1">
    <citation type="journal article" date="2018" name="IMA Fungus">
        <title>IMA Genome-F 9: Draft genome sequence of Annulohypoxylon stygium, Aspergillus mulundensis, Berkeleyomyces basicola (syn. Thielaviopsis basicola), Ceratocystis smalleyi, two Cercospora beticola strains, Coleophoma cylindrospora, Fusarium fracticaudum, Phialophora cf. hyalina, and Morchella septimelata.</title>
        <authorList>
            <person name="Wingfield B.D."/>
            <person name="Bills G.F."/>
            <person name="Dong Y."/>
            <person name="Huang W."/>
            <person name="Nel W.J."/>
            <person name="Swalarsk-Parry B.S."/>
            <person name="Vaghefi N."/>
            <person name="Wilken P.M."/>
            <person name="An Z."/>
            <person name="de Beer Z.W."/>
            <person name="De Vos L."/>
            <person name="Chen L."/>
            <person name="Duong T.A."/>
            <person name="Gao Y."/>
            <person name="Hammerbacher A."/>
            <person name="Kikkert J.R."/>
            <person name="Li Y."/>
            <person name="Li H."/>
            <person name="Li K."/>
            <person name="Li Q."/>
            <person name="Liu X."/>
            <person name="Ma X."/>
            <person name="Naidoo K."/>
            <person name="Pethybridge S.J."/>
            <person name="Sun J."/>
            <person name="Steenkamp E.T."/>
            <person name="van der Nest M.A."/>
            <person name="van Wyk S."/>
            <person name="Wingfield M.J."/>
            <person name="Xiong C."/>
            <person name="Yue Q."/>
            <person name="Zhang X."/>
        </authorList>
    </citation>
    <scope>NUCLEOTIDE SEQUENCE [LARGE SCALE GENOMIC DNA]</scope>
    <source>
        <strain evidence="2 3">BP6252</strain>
    </source>
</reference>
<evidence type="ECO:0000313" key="2">
    <source>
        <dbReference type="EMBL" id="RDW58608.1"/>
    </source>
</evidence>
<gene>
    <name evidence="2" type="ORF">BP6252_13084</name>
</gene>
<dbReference type="EMBL" id="PDLM01000017">
    <property type="protein sequence ID" value="RDW58608.1"/>
    <property type="molecule type" value="Genomic_DNA"/>
</dbReference>
<feature type="chain" id="PRO_5017558431" evidence="1">
    <location>
        <begin position="18"/>
        <end position="101"/>
    </location>
</feature>
<accession>A0A3D8QAH0</accession>
<dbReference type="AlphaFoldDB" id="A0A3D8QAH0"/>
<sequence length="101" mass="10201">MQLSVAIILAMASMAIANPLAGAADIEAEALVARAACNGIGNCDKNGCEGTNTLFPSCTAGKYLNCPCGYGCGPVPGPCNKNGCNGFDNRCIDNYKGCACT</sequence>
<keyword evidence="1" id="KW-0732">Signal</keyword>
<dbReference type="OrthoDB" id="10499206at2759"/>